<dbReference type="Proteomes" id="UP001520140">
    <property type="component" value="Unassembled WGS sequence"/>
</dbReference>
<keyword evidence="2" id="KW-1185">Reference proteome</keyword>
<evidence type="ECO:0000313" key="2">
    <source>
        <dbReference type="Proteomes" id="UP001520140"/>
    </source>
</evidence>
<dbReference type="EMBL" id="JABUKG010000022">
    <property type="protein sequence ID" value="MBY6322578.1"/>
    <property type="molecule type" value="Genomic_DNA"/>
</dbReference>
<evidence type="ECO:0000313" key="1">
    <source>
        <dbReference type="EMBL" id="MBY6322578.1"/>
    </source>
</evidence>
<gene>
    <name evidence="1" type="ORF">HQ605_17270</name>
</gene>
<comment type="caution">
    <text evidence="1">The sequence shown here is derived from an EMBL/GenBank/DDBJ whole genome shotgun (WGS) entry which is preliminary data.</text>
</comment>
<name>A0ABS7NX03_9NOCA</name>
<accession>A0ABS7NX03</accession>
<sequence length="301" mass="31361">MVTSSPTCLAENIVTGLTGLGPWDQALAGNAPEPGYPPADFRVVGALRCERGTDASGMRTIDSVRLDGDMAAVLSSFTADSYRSTDGTASTCMFFGVAPVGLWLVDDTGAAFRPAWPSDPCNLQDGPYLALRKLTEIGRSSHPTGLDDRFTTGCERDSHAASFEPTTADDVAAAEEHEREYGRVTAPTLTLPVDDVDALVLCTYEPPDSEAAPDGGDVVAGTRTVLDRGSSAELVRSIVDAPLAPACDQSSTRVASTELVRPDGSGSTPVSFELDGCRRVAGLGDYRVTPPAALTALSSAS</sequence>
<proteinExistence type="predicted"/>
<organism evidence="1 2">
    <name type="scientific">Rhodococcoides kroppenstedtii</name>
    <dbReference type="NCBI Taxonomy" id="293050"/>
    <lineage>
        <taxon>Bacteria</taxon>
        <taxon>Bacillati</taxon>
        <taxon>Actinomycetota</taxon>
        <taxon>Actinomycetes</taxon>
        <taxon>Mycobacteriales</taxon>
        <taxon>Nocardiaceae</taxon>
        <taxon>Rhodococcoides</taxon>
    </lineage>
</organism>
<reference evidence="1 2" key="1">
    <citation type="submission" date="2020-06" db="EMBL/GenBank/DDBJ databases">
        <title>Taxonomy, biology and ecology of Rhodococcus bacteria occurring in California pistachio and other woody hosts as revealed by genome sequence analyses.</title>
        <authorList>
            <person name="Gai Y."/>
            <person name="Riely B."/>
        </authorList>
    </citation>
    <scope>NUCLEOTIDE SEQUENCE [LARGE SCALE GENOMIC DNA]</scope>
    <source>
        <strain evidence="1 2">BP-284</strain>
    </source>
</reference>
<protein>
    <submittedName>
        <fullName evidence="1">Uncharacterized protein</fullName>
    </submittedName>
</protein>